<dbReference type="PANTHER" id="PTHR47549:SF1">
    <property type="entry name" value="GOLGI APPARATUS MEMBRANE PROTEIN TVP38"/>
    <property type="match status" value="1"/>
</dbReference>
<feature type="transmembrane region" description="Helical" evidence="11">
    <location>
        <begin position="158"/>
        <end position="179"/>
    </location>
</feature>
<comment type="function">
    <text evidence="1">Golgi membrane protein involved in vesicular trafficking and spindle migration.</text>
</comment>
<dbReference type="GeneID" id="34525425"/>
<feature type="transmembrane region" description="Helical" evidence="11">
    <location>
        <begin position="84"/>
        <end position="103"/>
    </location>
</feature>
<evidence type="ECO:0000256" key="9">
    <source>
        <dbReference type="ARBA" id="ARBA00023136"/>
    </source>
</evidence>
<dbReference type="eggNOG" id="KOG3140">
    <property type="taxonomic scope" value="Eukaryota"/>
</dbReference>
<evidence type="ECO:0000313" key="13">
    <source>
        <dbReference type="EMBL" id="CCK69745.1"/>
    </source>
</evidence>
<name>J7R4G8_HUIN7</name>
<evidence type="ECO:0000256" key="10">
    <source>
        <dbReference type="SAM" id="MobiDB-lite"/>
    </source>
</evidence>
<feature type="region of interest" description="Disordered" evidence="10">
    <location>
        <begin position="310"/>
        <end position="330"/>
    </location>
</feature>
<dbReference type="GO" id="GO:0016192">
    <property type="term" value="P:vesicle-mediated transport"/>
    <property type="evidence" value="ECO:0007669"/>
    <property type="project" value="EnsemblFungi"/>
</dbReference>
<evidence type="ECO:0000256" key="1">
    <source>
        <dbReference type="ARBA" id="ARBA00002978"/>
    </source>
</evidence>
<evidence type="ECO:0000256" key="5">
    <source>
        <dbReference type="ARBA" id="ARBA00020673"/>
    </source>
</evidence>
<gene>
    <name evidence="13" type="primary">KNAG0C06520</name>
    <name evidence="13" type="ordered locus">KNAG_0C06520</name>
</gene>
<keyword evidence="14" id="KW-1185">Reference proteome</keyword>
<evidence type="ECO:0000256" key="8">
    <source>
        <dbReference type="ARBA" id="ARBA00023034"/>
    </source>
</evidence>
<dbReference type="GO" id="GO:0000022">
    <property type="term" value="P:mitotic spindle elongation"/>
    <property type="evidence" value="ECO:0007669"/>
    <property type="project" value="EnsemblFungi"/>
</dbReference>
<dbReference type="OrthoDB" id="166803at2759"/>
<reference evidence="13 14" key="1">
    <citation type="journal article" date="2011" name="Proc. Natl. Acad. Sci. U.S.A.">
        <title>Evolutionary erosion of yeast sex chromosomes by mating-type switching accidents.</title>
        <authorList>
            <person name="Gordon J.L."/>
            <person name="Armisen D."/>
            <person name="Proux-Wera E."/>
            <person name="Oheigeartaigh S.S."/>
            <person name="Byrne K.P."/>
            <person name="Wolfe K.H."/>
        </authorList>
    </citation>
    <scope>NUCLEOTIDE SEQUENCE [LARGE SCALE GENOMIC DNA]</scope>
    <source>
        <strain evidence="14">ATCC MYA-139 / BCRC 22969 / CBS 8797 / CCRC 22969 / KCTC 17520 / NBRC 10181 / NCYC 3082</strain>
    </source>
</reference>
<comment type="similarity">
    <text evidence="3">Belongs to the TVP38/TMEM64 family.</text>
</comment>
<evidence type="ECO:0000256" key="11">
    <source>
        <dbReference type="SAM" id="Phobius"/>
    </source>
</evidence>
<dbReference type="EMBL" id="HE978316">
    <property type="protein sequence ID" value="CCK69745.1"/>
    <property type="molecule type" value="Genomic_DNA"/>
</dbReference>
<feature type="transmembrane region" description="Helical" evidence="11">
    <location>
        <begin position="124"/>
        <end position="146"/>
    </location>
</feature>
<dbReference type="InterPro" id="IPR032816">
    <property type="entry name" value="VTT_dom"/>
</dbReference>
<feature type="transmembrane region" description="Helical" evidence="11">
    <location>
        <begin position="278"/>
        <end position="297"/>
    </location>
</feature>
<dbReference type="RefSeq" id="XP_022463991.1">
    <property type="nucleotide sequence ID" value="XM_022607390.1"/>
</dbReference>
<feature type="transmembrane region" description="Helical" evidence="11">
    <location>
        <begin position="241"/>
        <end position="258"/>
    </location>
</feature>
<feature type="domain" description="VTT" evidence="12">
    <location>
        <begin position="144"/>
        <end position="260"/>
    </location>
</feature>
<evidence type="ECO:0000256" key="6">
    <source>
        <dbReference type="ARBA" id="ARBA00022692"/>
    </source>
</evidence>
<dbReference type="PANTHER" id="PTHR47549">
    <property type="entry name" value="GOLGI APPARATUS MEMBRANE PROTEIN TVP38-RELATED"/>
    <property type="match status" value="1"/>
</dbReference>
<accession>J7R4G8</accession>
<protein>
    <recommendedName>
        <fullName evidence="4">Golgi apparatus membrane protein TVP38</fullName>
    </recommendedName>
    <alternativeName>
        <fullName evidence="5">Golgi apparatus membrane protein tvp38</fullName>
    </alternativeName>
</protein>
<comment type="subcellular location">
    <subcellularLocation>
        <location evidence="2">Golgi apparatus membrane</location>
        <topology evidence="2">Multi-pass membrane protein</topology>
    </subcellularLocation>
</comment>
<evidence type="ECO:0000256" key="7">
    <source>
        <dbReference type="ARBA" id="ARBA00022989"/>
    </source>
</evidence>
<keyword evidence="8" id="KW-0333">Golgi apparatus</keyword>
<proteinExistence type="inferred from homology"/>
<dbReference type="GO" id="GO:0000139">
    <property type="term" value="C:Golgi membrane"/>
    <property type="evidence" value="ECO:0007669"/>
    <property type="project" value="UniProtKB-SubCell"/>
</dbReference>
<dbReference type="AlphaFoldDB" id="J7R4G8"/>
<organism evidence="13 14">
    <name type="scientific">Huiozyma naganishii (strain ATCC MYA-139 / BCRC 22969 / CBS 8797 / KCTC 17520 / NBRC 10181 / NCYC 3082 / Yp74L-3)</name>
    <name type="common">Yeast</name>
    <name type="synonym">Kazachstania naganishii</name>
    <dbReference type="NCBI Taxonomy" id="1071383"/>
    <lineage>
        <taxon>Eukaryota</taxon>
        <taxon>Fungi</taxon>
        <taxon>Dikarya</taxon>
        <taxon>Ascomycota</taxon>
        <taxon>Saccharomycotina</taxon>
        <taxon>Saccharomycetes</taxon>
        <taxon>Saccharomycetales</taxon>
        <taxon>Saccharomycetaceae</taxon>
        <taxon>Huiozyma</taxon>
    </lineage>
</organism>
<evidence type="ECO:0000256" key="2">
    <source>
        <dbReference type="ARBA" id="ARBA00004653"/>
    </source>
</evidence>
<keyword evidence="6 11" id="KW-0812">Transmembrane</keyword>
<dbReference type="KEGG" id="kng:KNAG_0C06520"/>
<dbReference type="Proteomes" id="UP000006310">
    <property type="component" value="Chromosome 3"/>
</dbReference>
<evidence type="ECO:0000313" key="14">
    <source>
        <dbReference type="Proteomes" id="UP000006310"/>
    </source>
</evidence>
<sequence length="330" mass="36808">MSGQSNPFDDPAVDDNINEFNEALFNELNEDLELDNSLTGGPPEEHDMLDMYNLTPRQRFIYNVKKLGYHIVNEYGELSLWKKMLLTMCGAAMCVTGVLLLVYHNAVLVKLVEVSDELSSKKSTPFILCLLVFIVGFPPLIGFSFLSTSTGLIYGVSLHGWIILAIGSVGGSIASFALFKNILRSRAERLLHMNKRFEAFASVLQENNSYWLLALLRLCPFPYSLTNGAIASIYGISLKNFAIANVITSPKLLIYLFIGSRIKNMGETTSAGSRLFDFASILVTIAVFTLTAWLLYFRTQRRYREMSQTTTTAANQNNGTVSIEPDSFEI</sequence>
<evidence type="ECO:0000256" key="3">
    <source>
        <dbReference type="ARBA" id="ARBA00008640"/>
    </source>
</evidence>
<dbReference type="HOGENOM" id="CLU_041954_1_1_1"/>
<keyword evidence="7 11" id="KW-1133">Transmembrane helix</keyword>
<dbReference type="InterPro" id="IPR051076">
    <property type="entry name" value="Golgi_membrane_TVP38/TMEM64"/>
</dbReference>
<evidence type="ECO:0000259" key="12">
    <source>
        <dbReference type="Pfam" id="PF09335"/>
    </source>
</evidence>
<evidence type="ECO:0000256" key="4">
    <source>
        <dbReference type="ARBA" id="ARBA00013533"/>
    </source>
</evidence>
<keyword evidence="9 11" id="KW-0472">Membrane</keyword>
<reference evidence="14" key="2">
    <citation type="submission" date="2012-08" db="EMBL/GenBank/DDBJ databases">
        <title>Genome sequence of Kazachstania naganishii.</title>
        <authorList>
            <person name="Gordon J.L."/>
            <person name="Armisen D."/>
            <person name="Proux-Wera E."/>
            <person name="OhEigeartaigh S.S."/>
            <person name="Byrne K.P."/>
            <person name="Wolfe K.H."/>
        </authorList>
    </citation>
    <scope>NUCLEOTIDE SEQUENCE [LARGE SCALE GENOMIC DNA]</scope>
    <source>
        <strain evidence="14">ATCC MYA-139 / BCRC 22969 / CBS 8797 / CCRC 22969 / KCTC 17520 / NBRC 10181 / NCYC 3082</strain>
    </source>
</reference>
<dbReference type="Pfam" id="PF09335">
    <property type="entry name" value="VTT_dom"/>
    <property type="match status" value="1"/>
</dbReference>
<dbReference type="OMA" id="KWQALET"/>
<dbReference type="STRING" id="1071383.J7R4G8"/>